<evidence type="ECO:0000313" key="4">
    <source>
        <dbReference type="EMBL" id="QCD43881.1"/>
    </source>
</evidence>
<dbReference type="AlphaFoldDB" id="A0A6G5QE08"/>
<organism evidence="4 5">
    <name type="scientific">Campylobacter mucosalis CCUG 21559</name>
    <dbReference type="NCBI Taxonomy" id="1032067"/>
    <lineage>
        <taxon>Bacteria</taxon>
        <taxon>Pseudomonadati</taxon>
        <taxon>Campylobacterota</taxon>
        <taxon>Epsilonproteobacteria</taxon>
        <taxon>Campylobacterales</taxon>
        <taxon>Campylobacteraceae</taxon>
        <taxon>Campylobacter</taxon>
    </lineage>
</organism>
<keyword evidence="5" id="KW-1185">Reference proteome</keyword>
<dbReference type="GO" id="GO:0007165">
    <property type="term" value="P:signal transduction"/>
    <property type="evidence" value="ECO:0007669"/>
    <property type="project" value="UniProtKB-KW"/>
</dbReference>
<dbReference type="Proteomes" id="UP000503264">
    <property type="component" value="Chromosome"/>
</dbReference>
<evidence type="ECO:0000313" key="5">
    <source>
        <dbReference type="Proteomes" id="UP000503264"/>
    </source>
</evidence>
<dbReference type="PANTHER" id="PTHR32089">
    <property type="entry name" value="METHYL-ACCEPTING CHEMOTAXIS PROTEIN MCPB"/>
    <property type="match status" value="1"/>
</dbReference>
<evidence type="ECO:0000256" key="1">
    <source>
        <dbReference type="ARBA" id="ARBA00023224"/>
    </source>
</evidence>
<dbReference type="SMART" id="SM00283">
    <property type="entry name" value="MA"/>
    <property type="match status" value="1"/>
</dbReference>
<dbReference type="PANTHER" id="PTHR32089:SF112">
    <property type="entry name" value="LYSOZYME-LIKE PROTEIN-RELATED"/>
    <property type="match status" value="1"/>
</dbReference>
<evidence type="ECO:0000259" key="3">
    <source>
        <dbReference type="PROSITE" id="PS50111"/>
    </source>
</evidence>
<gene>
    <name evidence="4" type="ORF">CMUC_0055</name>
</gene>
<dbReference type="Gene3D" id="1.10.287.950">
    <property type="entry name" value="Methyl-accepting chemotaxis protein"/>
    <property type="match status" value="1"/>
</dbReference>
<reference evidence="4 5" key="1">
    <citation type="submission" date="2016-07" db="EMBL/GenBank/DDBJ databases">
        <title>Comparative genomics of the Campylobacter concisus group.</title>
        <authorList>
            <person name="Miller W.G."/>
            <person name="Yee E."/>
            <person name="Chapman M.H."/>
            <person name="Huynh S."/>
            <person name="Bono J.L."/>
            <person name="On S.L.W."/>
            <person name="StLeger J."/>
            <person name="Foster G."/>
            <person name="Parker C.T."/>
        </authorList>
    </citation>
    <scope>NUCLEOTIDE SEQUENCE [LARGE SCALE GENOMIC DNA]</scope>
    <source>
        <strain evidence="4 5">CCUG 21559</strain>
    </source>
</reference>
<accession>A0A6G5QE08</accession>
<dbReference type="EMBL" id="CP012542">
    <property type="protein sequence ID" value="QCD43881.1"/>
    <property type="molecule type" value="Genomic_DNA"/>
</dbReference>
<keyword evidence="1 2" id="KW-0807">Transducer</keyword>
<dbReference type="Pfam" id="PF00015">
    <property type="entry name" value="MCPsignal"/>
    <property type="match status" value="1"/>
</dbReference>
<name>A0A6G5QE08_9BACT</name>
<dbReference type="PROSITE" id="PS50111">
    <property type="entry name" value="CHEMOTAXIS_TRANSDUC_2"/>
    <property type="match status" value="1"/>
</dbReference>
<evidence type="ECO:0000256" key="2">
    <source>
        <dbReference type="PROSITE-ProRule" id="PRU00284"/>
    </source>
</evidence>
<sequence length="422" mass="46107">MFDKKSLCKDEILKVIQAARNGILEPRVINPNPKDPLYDIAIGINDLLDQVEALQREMATCVNMAQSGSTHRNIFTEGFRGLFKTNAVSMSRGVDGIKAGQKGKIRGVLSEKFGELGNGNRGINEVQADLNSSMQTLSQMAESAVSTSKVAEQTLGNVNELSSNIANLEELINNSGHAIHALTSKTNEISSVVGLIKDIADQTNLLSLNAAIEAARAGEHGRGFAVVADEVRKLAENTQKATSEISISIQTLQQEANAISANSDEITNIAKSANSSVEVFKDTLYKFNQDAKDTAIKSRFVEDKTFAIIAKISQIVSKTKAYSDVINEHINIDEFTAITDELKGWYENECQQKFGKTASYAKLKEPIDEFANITNEVINDAKDGFKAGSISLLTSKFTKVEAINEQIFKLYNTMIAQRTQEV</sequence>
<dbReference type="InterPro" id="IPR004089">
    <property type="entry name" value="MCPsignal_dom"/>
</dbReference>
<proteinExistence type="predicted"/>
<protein>
    <submittedName>
        <fullName evidence="4">MCP-domain signal transduction protein</fullName>
    </submittedName>
</protein>
<feature type="domain" description="Methyl-accepting transducer" evidence="3">
    <location>
        <begin position="123"/>
        <end position="327"/>
    </location>
</feature>
<dbReference type="GO" id="GO:0016020">
    <property type="term" value="C:membrane"/>
    <property type="evidence" value="ECO:0007669"/>
    <property type="project" value="InterPro"/>
</dbReference>
<dbReference type="SUPFAM" id="SSF58104">
    <property type="entry name" value="Methyl-accepting chemotaxis protein (MCP) signaling domain"/>
    <property type="match status" value="1"/>
</dbReference>